<organism evidence="3">
    <name type="scientific">Pyramimonas obovata</name>
    <dbReference type="NCBI Taxonomy" id="1411642"/>
    <lineage>
        <taxon>Eukaryota</taxon>
        <taxon>Viridiplantae</taxon>
        <taxon>Chlorophyta</taxon>
        <taxon>Pyramimonadophyceae</taxon>
        <taxon>Pyramimonadales</taxon>
        <taxon>Pyramimonadaceae</taxon>
        <taxon>Pyramimonas</taxon>
        <taxon>Pyramimonas incertae sedis</taxon>
    </lineage>
</organism>
<gene>
    <name evidence="3" type="ORF">POBO1169_LOCUS14449</name>
</gene>
<evidence type="ECO:0000256" key="2">
    <source>
        <dbReference type="SAM" id="Phobius"/>
    </source>
</evidence>
<reference evidence="3" key="1">
    <citation type="submission" date="2021-01" db="EMBL/GenBank/DDBJ databases">
        <authorList>
            <person name="Corre E."/>
            <person name="Pelletier E."/>
            <person name="Niang G."/>
            <person name="Scheremetjew M."/>
            <person name="Finn R."/>
            <person name="Kale V."/>
            <person name="Holt S."/>
            <person name="Cochrane G."/>
            <person name="Meng A."/>
            <person name="Brown T."/>
            <person name="Cohen L."/>
        </authorList>
    </citation>
    <scope>NUCLEOTIDE SEQUENCE</scope>
    <source>
        <strain evidence="3">CCMP722</strain>
    </source>
</reference>
<accession>A0A7S0RJN0</accession>
<protein>
    <submittedName>
        <fullName evidence="3">Uncharacterized protein</fullName>
    </submittedName>
</protein>
<sequence length="99" mass="11440">MSTAERAPLVSSTGNSETKAFRESEQSVNSYWTSPRTPIWVFSFLLVSVLIVRVLMETHVIGWGATLDEHYKYYELEKQAEEHDMLKAIGKVWEDDDAW</sequence>
<keyword evidence="2" id="KW-1133">Transmembrane helix</keyword>
<dbReference type="EMBL" id="HBFA01028567">
    <property type="protein sequence ID" value="CAD8679220.1"/>
    <property type="molecule type" value="Transcribed_RNA"/>
</dbReference>
<name>A0A7S0RJN0_9CHLO</name>
<feature type="region of interest" description="Disordered" evidence="1">
    <location>
        <begin position="1"/>
        <end position="29"/>
    </location>
</feature>
<proteinExistence type="predicted"/>
<dbReference type="AlphaFoldDB" id="A0A7S0RJN0"/>
<feature type="transmembrane region" description="Helical" evidence="2">
    <location>
        <begin position="39"/>
        <end position="56"/>
    </location>
</feature>
<keyword evidence="2" id="KW-0472">Membrane</keyword>
<evidence type="ECO:0000256" key="1">
    <source>
        <dbReference type="SAM" id="MobiDB-lite"/>
    </source>
</evidence>
<evidence type="ECO:0000313" key="3">
    <source>
        <dbReference type="EMBL" id="CAD8679220.1"/>
    </source>
</evidence>
<keyword evidence="2" id="KW-0812">Transmembrane</keyword>